<reference evidence="3" key="1">
    <citation type="submission" date="2021-10" db="EMBL/GenBank/DDBJ databases">
        <title>De novo Genome Assembly of Clathrus columnatus (Basidiomycota, Fungi) Using Illumina and Nanopore Sequence Data.</title>
        <authorList>
            <person name="Ogiso-Tanaka E."/>
            <person name="Itagaki H."/>
            <person name="Hosoya T."/>
            <person name="Hosaka K."/>
        </authorList>
    </citation>
    <scope>NUCLEOTIDE SEQUENCE</scope>
    <source>
        <strain evidence="3">MO-923</strain>
    </source>
</reference>
<dbReference type="PANTHER" id="PTHR46411:SF3">
    <property type="entry name" value="AAA+ ATPASE DOMAIN-CONTAINING PROTEIN"/>
    <property type="match status" value="1"/>
</dbReference>
<dbReference type="InterPro" id="IPR054289">
    <property type="entry name" value="DUF7025"/>
</dbReference>
<dbReference type="PANTHER" id="PTHR46411">
    <property type="entry name" value="FAMILY ATPASE, PUTATIVE-RELATED"/>
    <property type="match status" value="1"/>
</dbReference>
<dbReference type="EMBL" id="BPWL01000001">
    <property type="protein sequence ID" value="GJJ06516.1"/>
    <property type="molecule type" value="Genomic_DNA"/>
</dbReference>
<accession>A0AAV5A1P8</accession>
<evidence type="ECO:0000313" key="3">
    <source>
        <dbReference type="EMBL" id="GJJ06516.1"/>
    </source>
</evidence>
<comment type="caution">
    <text evidence="3">The sequence shown here is derived from an EMBL/GenBank/DDBJ whole genome shotgun (WGS) entry which is preliminary data.</text>
</comment>
<dbReference type="AlphaFoldDB" id="A0AAV5A1P8"/>
<protein>
    <recommendedName>
        <fullName evidence="2">DUF7025 domain-containing protein</fullName>
    </recommendedName>
</protein>
<name>A0AAV5A1P8_9AGAM</name>
<gene>
    <name evidence="3" type="ORF">Clacol_000708</name>
</gene>
<dbReference type="Proteomes" id="UP001050691">
    <property type="component" value="Unassembled WGS sequence"/>
</dbReference>
<feature type="domain" description="DUF7025" evidence="2">
    <location>
        <begin position="199"/>
        <end position="303"/>
    </location>
</feature>
<feature type="compositionally biased region" description="Basic and acidic residues" evidence="1">
    <location>
        <begin position="27"/>
        <end position="38"/>
    </location>
</feature>
<evidence type="ECO:0000259" key="2">
    <source>
        <dbReference type="Pfam" id="PF22942"/>
    </source>
</evidence>
<keyword evidence="4" id="KW-1185">Reference proteome</keyword>
<sequence length="362" mass="41496">MPFYSSVRSKLSKPLRSATHPVVHGYNNEKVEDARTESDGTLPPQPIEPAYLKIKKVDHYYSRWQKKWKYANTGSNVIPEMRVAPSDSKDEWQQFCFVVVREIPDGADIPPYFRIVVKSPYLLRACKEVVGEVVGVSWTVVPLQLDPKLLMTFLPQFISYRDNISAKKDLSEEEKNLVDTVDTLINYFQKDYQSTLASIKNLTSHDEITFEVLYAILVPRSIMITRNGLTNDFQALQLTSANLFYPDVGLPYYNILLEGIDVDDSEALHINGYRRIQSRIIIPAFQGTLKITSLEAYPLEYHPDHENLRDAFLERGKKWVQYAAGIHHLFYEGTGGARANGKLLKYNLNSRVMVDRSFDLAH</sequence>
<dbReference type="Pfam" id="PF22942">
    <property type="entry name" value="DUF7025"/>
    <property type="match status" value="1"/>
</dbReference>
<feature type="region of interest" description="Disordered" evidence="1">
    <location>
        <begin position="22"/>
        <end position="43"/>
    </location>
</feature>
<evidence type="ECO:0000313" key="4">
    <source>
        <dbReference type="Proteomes" id="UP001050691"/>
    </source>
</evidence>
<organism evidence="3 4">
    <name type="scientific">Clathrus columnatus</name>
    <dbReference type="NCBI Taxonomy" id="1419009"/>
    <lineage>
        <taxon>Eukaryota</taxon>
        <taxon>Fungi</taxon>
        <taxon>Dikarya</taxon>
        <taxon>Basidiomycota</taxon>
        <taxon>Agaricomycotina</taxon>
        <taxon>Agaricomycetes</taxon>
        <taxon>Phallomycetidae</taxon>
        <taxon>Phallales</taxon>
        <taxon>Clathraceae</taxon>
        <taxon>Clathrus</taxon>
    </lineage>
</organism>
<evidence type="ECO:0000256" key="1">
    <source>
        <dbReference type="SAM" id="MobiDB-lite"/>
    </source>
</evidence>
<proteinExistence type="predicted"/>